<reference evidence="2" key="2">
    <citation type="submission" date="2019-07" db="EMBL/GenBank/DDBJ databases">
        <authorList>
            <person name="Seetharam A."/>
            <person name="Woodhouse M."/>
            <person name="Cannon E."/>
        </authorList>
    </citation>
    <scope>NUCLEOTIDE SEQUENCE [LARGE SCALE GENOMIC DNA]</scope>
    <source>
        <strain evidence="2">cv. B73</strain>
    </source>
</reference>
<sequence>MSSPLLSRLRLVTVDVTGTLITYRGQLGDYYCMAAKHAGMPCPDYGRVHEGFKLAYADMGRCASATPPPCPPPRGGGCASGTPSSGWLREEGGLVVGIVGNTEHRYRDVVLPALGLNQVSHALTTHACTDKGRSGTSGCSRAGVVGVEKPDPRIYEVALRQAGGGGGGGGVAPGEALHIGDSLRKNYARPRAEPRCARKPPMAPSGGWVKDLCELKVNLFKRMIMTIKANESMPTVVIGEVFRAYAYRRLLGSLEDAFYLRKFPLLPKCSLLQRLVASSNKEKNNEVDISDIPGGPSAFELGAKFCYGVIVTLNEIGARKPPMAPSGGWVKDLCELKVNLFKRMIMTIKANGSMPTVVIGEVFRAYAYRRLLGSLEDALTLGMHALLLDRFGTAEAERWRRSGGAPVLPDLVAAQEWLAGGRHGHREEGQLAPGRPVLLARSIECLKQQTRISAIVRSCSPRNNRMPDIDVVV</sequence>
<dbReference type="PANTHER" id="PTHR47105">
    <property type="entry name" value="OS02G0173600 PROTEIN"/>
    <property type="match status" value="1"/>
</dbReference>
<dbReference type="Pfam" id="PF03000">
    <property type="entry name" value="NPH3"/>
    <property type="match status" value="2"/>
</dbReference>
<dbReference type="SUPFAM" id="SSF56784">
    <property type="entry name" value="HAD-like"/>
    <property type="match status" value="1"/>
</dbReference>
<accession>A0A804P413</accession>
<dbReference type="Gene3D" id="3.40.50.1000">
    <property type="entry name" value="HAD superfamily/HAD-like"/>
    <property type="match status" value="1"/>
</dbReference>
<dbReference type="InterPro" id="IPR027356">
    <property type="entry name" value="NPH3_dom"/>
</dbReference>
<evidence type="ECO:0000313" key="2">
    <source>
        <dbReference type="EnsemblPlants" id="Zm00001eb207070_P001"/>
    </source>
</evidence>
<feature type="domain" description="NPH3" evidence="1">
    <location>
        <begin position="208"/>
        <end position="254"/>
    </location>
</feature>
<dbReference type="PANTHER" id="PTHR47105:SF2">
    <property type="entry name" value="NPH3 DOMAIN-CONTAINING PROTEIN"/>
    <property type="match status" value="1"/>
</dbReference>
<organism evidence="2 3">
    <name type="scientific">Zea mays</name>
    <name type="common">Maize</name>
    <dbReference type="NCBI Taxonomy" id="4577"/>
    <lineage>
        <taxon>Eukaryota</taxon>
        <taxon>Viridiplantae</taxon>
        <taxon>Streptophyta</taxon>
        <taxon>Embryophyta</taxon>
        <taxon>Tracheophyta</taxon>
        <taxon>Spermatophyta</taxon>
        <taxon>Magnoliopsida</taxon>
        <taxon>Liliopsida</taxon>
        <taxon>Poales</taxon>
        <taxon>Poaceae</taxon>
        <taxon>PACMAD clade</taxon>
        <taxon>Panicoideae</taxon>
        <taxon>Andropogonodae</taxon>
        <taxon>Andropogoneae</taxon>
        <taxon>Tripsacinae</taxon>
        <taxon>Zea</taxon>
    </lineage>
</organism>
<name>A0A804P413_MAIZE</name>
<reference evidence="3" key="1">
    <citation type="journal article" date="2009" name="Science">
        <title>The B73 maize genome: complexity, diversity, and dynamics.</title>
        <authorList>
            <person name="Schnable P.S."/>
            <person name="Ware D."/>
            <person name="Fulton R.S."/>
            <person name="Stein J.C."/>
            <person name="Wei F."/>
            <person name="Pasternak S."/>
            <person name="Liang C."/>
            <person name="Zhang J."/>
            <person name="Fulton L."/>
            <person name="Graves T.A."/>
            <person name="Minx P."/>
            <person name="Reily A.D."/>
            <person name="Courtney L."/>
            <person name="Kruchowski S.S."/>
            <person name="Tomlinson C."/>
            <person name="Strong C."/>
            <person name="Delehaunty K."/>
            <person name="Fronick C."/>
            <person name="Courtney B."/>
            <person name="Rock S.M."/>
            <person name="Belter E."/>
            <person name="Du F."/>
            <person name="Kim K."/>
            <person name="Abbott R.M."/>
            <person name="Cotton M."/>
            <person name="Levy A."/>
            <person name="Marchetto P."/>
            <person name="Ochoa K."/>
            <person name="Jackson S.M."/>
            <person name="Gillam B."/>
            <person name="Chen W."/>
            <person name="Yan L."/>
            <person name="Higginbotham J."/>
            <person name="Cardenas M."/>
            <person name="Waligorski J."/>
            <person name="Applebaum E."/>
            <person name="Phelps L."/>
            <person name="Falcone J."/>
            <person name="Kanchi K."/>
            <person name="Thane T."/>
            <person name="Scimone A."/>
            <person name="Thane N."/>
            <person name="Henke J."/>
            <person name="Wang T."/>
            <person name="Ruppert J."/>
            <person name="Shah N."/>
            <person name="Rotter K."/>
            <person name="Hodges J."/>
            <person name="Ingenthron E."/>
            <person name="Cordes M."/>
            <person name="Kohlberg S."/>
            <person name="Sgro J."/>
            <person name="Delgado B."/>
            <person name="Mead K."/>
            <person name="Chinwalla A."/>
            <person name="Leonard S."/>
            <person name="Crouse K."/>
            <person name="Collura K."/>
            <person name="Kudrna D."/>
            <person name="Currie J."/>
            <person name="He R."/>
            <person name="Angelova A."/>
            <person name="Rajasekar S."/>
            <person name="Mueller T."/>
            <person name="Lomeli R."/>
            <person name="Scara G."/>
            <person name="Ko A."/>
            <person name="Delaney K."/>
            <person name="Wissotski M."/>
            <person name="Lopez G."/>
            <person name="Campos D."/>
            <person name="Braidotti M."/>
            <person name="Ashley E."/>
            <person name="Golser W."/>
            <person name="Kim H."/>
            <person name="Lee S."/>
            <person name="Lin J."/>
            <person name="Dujmic Z."/>
            <person name="Kim W."/>
            <person name="Talag J."/>
            <person name="Zuccolo A."/>
            <person name="Fan C."/>
            <person name="Sebastian A."/>
            <person name="Kramer M."/>
            <person name="Spiegel L."/>
            <person name="Nascimento L."/>
            <person name="Zutavern T."/>
            <person name="Miller B."/>
            <person name="Ambroise C."/>
            <person name="Muller S."/>
            <person name="Spooner W."/>
            <person name="Narechania A."/>
            <person name="Ren L."/>
            <person name="Wei S."/>
            <person name="Kumari S."/>
            <person name="Faga B."/>
            <person name="Levy M.J."/>
            <person name="McMahan L."/>
            <person name="Van Buren P."/>
            <person name="Vaughn M.W."/>
            <person name="Ying K."/>
            <person name="Yeh C.-T."/>
            <person name="Emrich S.J."/>
            <person name="Jia Y."/>
            <person name="Kalyanaraman A."/>
            <person name="Hsia A.-P."/>
            <person name="Barbazuk W.B."/>
            <person name="Baucom R.S."/>
            <person name="Brutnell T.P."/>
            <person name="Carpita N.C."/>
            <person name="Chaparro C."/>
            <person name="Chia J.-M."/>
            <person name="Deragon J.-M."/>
            <person name="Estill J.C."/>
            <person name="Fu Y."/>
            <person name="Jeddeloh J.A."/>
            <person name="Han Y."/>
            <person name="Lee H."/>
            <person name="Li P."/>
            <person name="Lisch D.R."/>
            <person name="Liu S."/>
            <person name="Liu Z."/>
            <person name="Nagel D.H."/>
            <person name="McCann M.C."/>
            <person name="SanMiguel P."/>
            <person name="Myers A.M."/>
            <person name="Nettleton D."/>
            <person name="Nguyen J."/>
            <person name="Penning B.W."/>
            <person name="Ponnala L."/>
            <person name="Schneider K.L."/>
            <person name="Schwartz D.C."/>
            <person name="Sharma A."/>
            <person name="Soderlund C."/>
            <person name="Springer N.M."/>
            <person name="Sun Q."/>
            <person name="Wang H."/>
            <person name="Waterman M."/>
            <person name="Westerman R."/>
            <person name="Wolfgruber T.K."/>
            <person name="Yang L."/>
            <person name="Yu Y."/>
            <person name="Zhang L."/>
            <person name="Zhou S."/>
            <person name="Zhu Q."/>
            <person name="Bennetzen J.L."/>
            <person name="Dawe R.K."/>
            <person name="Jiang J."/>
            <person name="Jiang N."/>
            <person name="Presting G.G."/>
            <person name="Wessler S.R."/>
            <person name="Aluru S."/>
            <person name="Martienssen R.A."/>
            <person name="Clifton S.W."/>
            <person name="McCombie W.R."/>
            <person name="Wing R.A."/>
            <person name="Wilson R.K."/>
        </authorList>
    </citation>
    <scope>NUCLEOTIDE SEQUENCE [LARGE SCALE GENOMIC DNA]</scope>
    <source>
        <strain evidence="3">cv. B73</strain>
    </source>
</reference>
<dbReference type="AlphaFoldDB" id="A0A804P413"/>
<evidence type="ECO:0000259" key="1">
    <source>
        <dbReference type="Pfam" id="PF03000"/>
    </source>
</evidence>
<dbReference type="InParanoid" id="A0A804P413"/>
<dbReference type="InterPro" id="IPR023214">
    <property type="entry name" value="HAD_sf"/>
</dbReference>
<dbReference type="Proteomes" id="UP000007305">
    <property type="component" value="Chromosome 4"/>
</dbReference>
<dbReference type="Gramene" id="Zm00001eb207070_T001">
    <property type="protein sequence ID" value="Zm00001eb207070_P001"/>
    <property type="gene ID" value="Zm00001eb207070"/>
</dbReference>
<protein>
    <recommendedName>
        <fullName evidence="1">NPH3 domain-containing protein</fullName>
    </recommendedName>
</protein>
<keyword evidence="3" id="KW-1185">Reference proteome</keyword>
<evidence type="ECO:0000313" key="3">
    <source>
        <dbReference type="Proteomes" id="UP000007305"/>
    </source>
</evidence>
<proteinExistence type="predicted"/>
<feature type="domain" description="NPH3" evidence="1">
    <location>
        <begin position="329"/>
        <end position="373"/>
    </location>
</feature>
<dbReference type="InterPro" id="IPR036412">
    <property type="entry name" value="HAD-like_sf"/>
</dbReference>
<reference evidence="2" key="3">
    <citation type="submission" date="2021-05" db="UniProtKB">
        <authorList>
            <consortium name="EnsemblPlants"/>
        </authorList>
    </citation>
    <scope>IDENTIFICATION</scope>
    <source>
        <strain evidence="2">cv. B73</strain>
    </source>
</reference>
<dbReference type="EnsemblPlants" id="Zm00001eb207070_T001">
    <property type="protein sequence ID" value="Zm00001eb207070_P001"/>
    <property type="gene ID" value="Zm00001eb207070"/>
</dbReference>